<evidence type="ECO:0000256" key="1">
    <source>
        <dbReference type="SAM" id="MobiDB-lite"/>
    </source>
</evidence>
<dbReference type="PhylomeDB" id="A0A0G4EMV3"/>
<reference evidence="2 3" key="1">
    <citation type="submission" date="2014-11" db="EMBL/GenBank/DDBJ databases">
        <authorList>
            <person name="Zhu J."/>
            <person name="Qi W."/>
            <person name="Song R."/>
        </authorList>
    </citation>
    <scope>NUCLEOTIDE SEQUENCE [LARGE SCALE GENOMIC DNA]</scope>
</reference>
<feature type="compositionally biased region" description="Acidic residues" evidence="1">
    <location>
        <begin position="83"/>
        <end position="93"/>
    </location>
</feature>
<dbReference type="EMBL" id="CDMY01000268">
    <property type="protein sequence ID" value="CEL98347.1"/>
    <property type="molecule type" value="Genomic_DNA"/>
</dbReference>
<accession>A0A0G4EMV3</accession>
<proteinExistence type="predicted"/>
<dbReference type="AlphaFoldDB" id="A0A0G4EMV3"/>
<feature type="compositionally biased region" description="Basic and acidic residues" evidence="1">
    <location>
        <begin position="36"/>
        <end position="59"/>
    </location>
</feature>
<feature type="region of interest" description="Disordered" evidence="1">
    <location>
        <begin position="1"/>
        <end position="162"/>
    </location>
</feature>
<dbReference type="Proteomes" id="UP000041254">
    <property type="component" value="Unassembled WGS sequence"/>
</dbReference>
<gene>
    <name evidence="2" type="ORF">Vbra_5235</name>
</gene>
<evidence type="ECO:0000313" key="3">
    <source>
        <dbReference type="Proteomes" id="UP000041254"/>
    </source>
</evidence>
<dbReference type="InParanoid" id="A0A0G4EMV3"/>
<feature type="compositionally biased region" description="Acidic residues" evidence="1">
    <location>
        <begin position="60"/>
        <end position="74"/>
    </location>
</feature>
<name>A0A0G4EMV3_VITBC</name>
<keyword evidence="3" id="KW-1185">Reference proteome</keyword>
<feature type="compositionally biased region" description="Basic residues" evidence="1">
    <location>
        <begin position="1"/>
        <end position="10"/>
    </location>
</feature>
<evidence type="ECO:0000313" key="2">
    <source>
        <dbReference type="EMBL" id="CEL98347.1"/>
    </source>
</evidence>
<feature type="compositionally biased region" description="Acidic residues" evidence="1">
    <location>
        <begin position="115"/>
        <end position="134"/>
    </location>
</feature>
<organism evidence="2 3">
    <name type="scientific">Vitrella brassicaformis (strain CCMP3155)</name>
    <dbReference type="NCBI Taxonomy" id="1169540"/>
    <lineage>
        <taxon>Eukaryota</taxon>
        <taxon>Sar</taxon>
        <taxon>Alveolata</taxon>
        <taxon>Colpodellida</taxon>
        <taxon>Vitrellaceae</taxon>
        <taxon>Vitrella</taxon>
    </lineage>
</organism>
<dbReference type="VEuPathDB" id="CryptoDB:Vbra_5235"/>
<sequence length="191" mass="20769">MGPKKRKGLRGKPFTSAYQPPKKRSRSLTTGANKRLKAESHDDESDRHSEPDVHQHAGEGAEDDALMDQLDDGQEANRHADLDEMEGGEDGDAEVGTAKKRGRGSLGGEGRGWDDEVDEDMHDGPVDEIEEEEEVPPKPPTPPGEPSHCKSRSESSTYVGCDGQSSAVVSDLVKLLQLKPHGVLPRTRREG</sequence>
<protein>
    <submittedName>
        <fullName evidence="2">Uncharacterized protein</fullName>
    </submittedName>
</protein>